<proteinExistence type="predicted"/>
<feature type="signal peptide" evidence="1">
    <location>
        <begin position="1"/>
        <end position="17"/>
    </location>
</feature>
<comment type="caution">
    <text evidence="2">The sequence shown here is derived from an EMBL/GenBank/DDBJ whole genome shotgun (WGS) entry which is preliminary data.</text>
</comment>
<dbReference type="AlphaFoldDB" id="A0ABD6EFU7"/>
<dbReference type="InterPro" id="IPR006150">
    <property type="entry name" value="Cys_repeat_1"/>
</dbReference>
<evidence type="ECO:0000313" key="2">
    <source>
        <dbReference type="EMBL" id="MFH4976989.1"/>
    </source>
</evidence>
<evidence type="ECO:0000256" key="1">
    <source>
        <dbReference type="SAM" id="SignalP"/>
    </source>
</evidence>
<dbReference type="Proteomes" id="UP001608902">
    <property type="component" value="Unassembled WGS sequence"/>
</dbReference>
<keyword evidence="3" id="KW-1185">Reference proteome</keyword>
<sequence length="233" mass="24745">MRYCSILLLQCVSVVWCQLLESNFFRALSGYGSDICRYMSCPFGQLCMNGVCSPTGTSNSLGMLPGDSEGIRSQSGDWNHHGIVDTTPYMNPMFGGLLPSSTNEIYGTPTKYCTSDTDCLIGENCVIARCTTMALGLGSLAGVQPCSLRQQCLNGQICVNGFCSQSNIVYRGNQLQLKVTSCSTGAVCPIGQSCVNGVCVKNSLSQTFACSNGICPYGMTCYLGRCMGGGFLG</sequence>
<protein>
    <recommendedName>
        <fullName evidence="4">EB domain-containing protein</fullName>
    </recommendedName>
</protein>
<accession>A0ABD6EFU7</accession>
<evidence type="ECO:0000313" key="3">
    <source>
        <dbReference type="Proteomes" id="UP001608902"/>
    </source>
</evidence>
<feature type="chain" id="PRO_5044779149" description="EB domain-containing protein" evidence="1">
    <location>
        <begin position="18"/>
        <end position="233"/>
    </location>
</feature>
<evidence type="ECO:0008006" key="4">
    <source>
        <dbReference type="Google" id="ProtNLM"/>
    </source>
</evidence>
<dbReference type="SMART" id="SM00289">
    <property type="entry name" value="WR1"/>
    <property type="match status" value="2"/>
</dbReference>
<name>A0ABD6EFU7_9BILA</name>
<dbReference type="EMBL" id="JBGFUD010001975">
    <property type="protein sequence ID" value="MFH4976989.1"/>
    <property type="molecule type" value="Genomic_DNA"/>
</dbReference>
<keyword evidence="1" id="KW-0732">Signal</keyword>
<gene>
    <name evidence="2" type="ORF">AB6A40_003698</name>
</gene>
<organism evidence="2 3">
    <name type="scientific">Gnathostoma spinigerum</name>
    <dbReference type="NCBI Taxonomy" id="75299"/>
    <lineage>
        <taxon>Eukaryota</taxon>
        <taxon>Metazoa</taxon>
        <taxon>Ecdysozoa</taxon>
        <taxon>Nematoda</taxon>
        <taxon>Chromadorea</taxon>
        <taxon>Rhabditida</taxon>
        <taxon>Spirurina</taxon>
        <taxon>Gnathostomatomorpha</taxon>
        <taxon>Gnathostomatoidea</taxon>
        <taxon>Gnathostomatidae</taxon>
        <taxon>Gnathostoma</taxon>
    </lineage>
</organism>
<dbReference type="PANTHER" id="PTHR36519:SF9">
    <property type="entry name" value="EB DOMAIN-CONTAINING PROTEIN-RELATED"/>
    <property type="match status" value="1"/>
</dbReference>
<reference evidence="2 3" key="1">
    <citation type="submission" date="2024-08" db="EMBL/GenBank/DDBJ databases">
        <title>Gnathostoma spinigerum genome.</title>
        <authorList>
            <person name="Gonzalez-Bertolin B."/>
            <person name="Monzon S."/>
            <person name="Zaballos A."/>
            <person name="Jimenez P."/>
            <person name="Dekumyoy P."/>
            <person name="Varona S."/>
            <person name="Cuesta I."/>
            <person name="Sumanam S."/>
            <person name="Adisakwattana P."/>
            <person name="Gasser R.B."/>
            <person name="Hernandez-Gonzalez A."/>
            <person name="Young N.D."/>
            <person name="Perteguer M.J."/>
        </authorList>
    </citation>
    <scope>NUCLEOTIDE SEQUENCE [LARGE SCALE GENOMIC DNA]</scope>
    <source>
        <strain evidence="2">AL3</strain>
        <tissue evidence="2">Liver</tissue>
    </source>
</reference>
<dbReference type="PANTHER" id="PTHR36519">
    <property type="entry name" value="FIP (FUNGUS-INDUCED PROTEIN) RELATED-RELATED"/>
    <property type="match status" value="1"/>
</dbReference>